<reference evidence="1" key="1">
    <citation type="submission" date="2021-06" db="EMBL/GenBank/DDBJ databases">
        <authorList>
            <person name="Hodson N. C."/>
            <person name="Mongue J. A."/>
            <person name="Jaron S. K."/>
        </authorList>
    </citation>
    <scope>NUCLEOTIDE SEQUENCE</scope>
</reference>
<dbReference type="Proteomes" id="UP000708208">
    <property type="component" value="Unassembled WGS sequence"/>
</dbReference>
<accession>A0A8J2KWH1</accession>
<gene>
    <name evidence="1" type="ORF">AFUS01_LOCUS32634</name>
</gene>
<protein>
    <submittedName>
        <fullName evidence="1">Uncharacterized protein</fullName>
    </submittedName>
</protein>
<sequence>LLLRNERYQFWWQGLEENSVNQLLTRAARKTSVCKDEREANINSCIMDWLRFAPDRITRISHKNK</sequence>
<dbReference type="AlphaFoldDB" id="A0A8J2KWH1"/>
<comment type="caution">
    <text evidence="1">The sequence shown here is derived from an EMBL/GenBank/DDBJ whole genome shotgun (WGS) entry which is preliminary data.</text>
</comment>
<evidence type="ECO:0000313" key="1">
    <source>
        <dbReference type="EMBL" id="CAG7822353.1"/>
    </source>
</evidence>
<keyword evidence="2" id="KW-1185">Reference proteome</keyword>
<evidence type="ECO:0000313" key="2">
    <source>
        <dbReference type="Proteomes" id="UP000708208"/>
    </source>
</evidence>
<dbReference type="OrthoDB" id="6762126at2759"/>
<proteinExistence type="predicted"/>
<organism evidence="1 2">
    <name type="scientific">Allacma fusca</name>
    <dbReference type="NCBI Taxonomy" id="39272"/>
    <lineage>
        <taxon>Eukaryota</taxon>
        <taxon>Metazoa</taxon>
        <taxon>Ecdysozoa</taxon>
        <taxon>Arthropoda</taxon>
        <taxon>Hexapoda</taxon>
        <taxon>Collembola</taxon>
        <taxon>Symphypleona</taxon>
        <taxon>Sminthuridae</taxon>
        <taxon>Allacma</taxon>
    </lineage>
</organism>
<dbReference type="EMBL" id="CAJVCH010526176">
    <property type="protein sequence ID" value="CAG7822353.1"/>
    <property type="molecule type" value="Genomic_DNA"/>
</dbReference>
<name>A0A8J2KWH1_9HEXA</name>
<feature type="non-terminal residue" evidence="1">
    <location>
        <position position="1"/>
    </location>
</feature>